<dbReference type="Pfam" id="PF00563">
    <property type="entry name" value="EAL"/>
    <property type="match status" value="1"/>
</dbReference>
<dbReference type="InterPro" id="IPR035919">
    <property type="entry name" value="EAL_sf"/>
</dbReference>
<dbReference type="InterPro" id="IPR003660">
    <property type="entry name" value="HAMP_dom"/>
</dbReference>
<feature type="domain" description="GGDEF" evidence="7">
    <location>
        <begin position="535"/>
        <end position="668"/>
    </location>
</feature>
<proteinExistence type="predicted"/>
<dbReference type="Gene3D" id="3.30.450.20">
    <property type="entry name" value="PAS domain"/>
    <property type="match status" value="2"/>
</dbReference>
<evidence type="ECO:0000256" key="2">
    <source>
        <dbReference type="SAM" id="Phobius"/>
    </source>
</evidence>
<dbReference type="InterPro" id="IPR000014">
    <property type="entry name" value="PAS"/>
</dbReference>
<dbReference type="PANTHER" id="PTHR44757:SF2">
    <property type="entry name" value="BIOFILM ARCHITECTURE MAINTENANCE PROTEIN MBAA"/>
    <property type="match status" value="1"/>
</dbReference>
<dbReference type="AlphaFoldDB" id="A0A1W0DBI5"/>
<keyword evidence="2" id="KW-0472">Membrane</keyword>
<dbReference type="InterPro" id="IPR000160">
    <property type="entry name" value="GGDEF_dom"/>
</dbReference>
<dbReference type="SUPFAM" id="SSF141868">
    <property type="entry name" value="EAL domain-like"/>
    <property type="match status" value="1"/>
</dbReference>
<evidence type="ECO:0000259" key="6">
    <source>
        <dbReference type="PROSITE" id="PS50885"/>
    </source>
</evidence>
<dbReference type="RefSeq" id="WP_081554358.1">
    <property type="nucleotide sequence ID" value="NZ_MUKV01000001.1"/>
</dbReference>
<dbReference type="Pfam" id="PF00990">
    <property type="entry name" value="GGDEF"/>
    <property type="match status" value="1"/>
</dbReference>
<dbReference type="GO" id="GO:0071732">
    <property type="term" value="P:cellular response to nitric oxide"/>
    <property type="evidence" value="ECO:0007669"/>
    <property type="project" value="UniProtKB-ARBA"/>
</dbReference>
<feature type="domain" description="HAMP" evidence="6">
    <location>
        <begin position="177"/>
        <end position="229"/>
    </location>
</feature>
<keyword evidence="2" id="KW-1133">Transmembrane helix</keyword>
<dbReference type="Gene3D" id="3.30.70.270">
    <property type="match status" value="1"/>
</dbReference>
<dbReference type="SMART" id="SM00052">
    <property type="entry name" value="EAL"/>
    <property type="match status" value="1"/>
</dbReference>
<dbReference type="Gene3D" id="6.10.340.10">
    <property type="match status" value="1"/>
</dbReference>
<evidence type="ECO:0000256" key="1">
    <source>
        <dbReference type="ARBA" id="ARBA00051114"/>
    </source>
</evidence>
<dbReference type="NCBIfam" id="TIGR00229">
    <property type="entry name" value="sensory_box"/>
    <property type="match status" value="2"/>
</dbReference>
<dbReference type="InterPro" id="IPR001610">
    <property type="entry name" value="PAC"/>
</dbReference>
<evidence type="ECO:0000313" key="8">
    <source>
        <dbReference type="EMBL" id="OQS44313.1"/>
    </source>
</evidence>
<dbReference type="PROSITE" id="PS50887">
    <property type="entry name" value="GGDEF"/>
    <property type="match status" value="1"/>
</dbReference>
<dbReference type="Proteomes" id="UP000192721">
    <property type="component" value="Unassembled WGS sequence"/>
</dbReference>
<keyword evidence="2" id="KW-0812">Transmembrane</keyword>
<evidence type="ECO:0000259" key="4">
    <source>
        <dbReference type="PROSITE" id="PS50113"/>
    </source>
</evidence>
<dbReference type="FunFam" id="3.30.70.270:FF:000001">
    <property type="entry name" value="Diguanylate cyclase domain protein"/>
    <property type="match status" value="1"/>
</dbReference>
<evidence type="ECO:0000259" key="7">
    <source>
        <dbReference type="PROSITE" id="PS50887"/>
    </source>
</evidence>
<dbReference type="Gene3D" id="3.20.20.450">
    <property type="entry name" value="EAL domain"/>
    <property type="match status" value="1"/>
</dbReference>
<feature type="domain" description="PAC" evidence="4">
    <location>
        <begin position="329"/>
        <end position="381"/>
    </location>
</feature>
<organism evidence="8 9">
    <name type="scientific">Chromobacterium haemolyticum</name>
    <dbReference type="NCBI Taxonomy" id="394935"/>
    <lineage>
        <taxon>Bacteria</taxon>
        <taxon>Pseudomonadati</taxon>
        <taxon>Pseudomonadota</taxon>
        <taxon>Betaproteobacteria</taxon>
        <taxon>Neisseriales</taxon>
        <taxon>Chromobacteriaceae</taxon>
        <taxon>Chromobacterium</taxon>
    </lineage>
</organism>
<comment type="catalytic activity">
    <reaction evidence="1">
        <text>3',3'-c-di-GMP + H2O = 5'-phosphoguanylyl(3'-&gt;5')guanosine + H(+)</text>
        <dbReference type="Rhea" id="RHEA:24902"/>
        <dbReference type="ChEBI" id="CHEBI:15377"/>
        <dbReference type="ChEBI" id="CHEBI:15378"/>
        <dbReference type="ChEBI" id="CHEBI:58754"/>
        <dbReference type="ChEBI" id="CHEBI:58805"/>
        <dbReference type="EC" id="3.1.4.52"/>
    </reaction>
    <physiologicalReaction direction="left-to-right" evidence="1">
        <dbReference type="Rhea" id="RHEA:24903"/>
    </physiologicalReaction>
</comment>
<dbReference type="SUPFAM" id="SSF55073">
    <property type="entry name" value="Nucleotide cyclase"/>
    <property type="match status" value="1"/>
</dbReference>
<dbReference type="SUPFAM" id="SSF158472">
    <property type="entry name" value="HAMP domain-like"/>
    <property type="match status" value="1"/>
</dbReference>
<dbReference type="InterPro" id="IPR001633">
    <property type="entry name" value="EAL_dom"/>
</dbReference>
<dbReference type="NCBIfam" id="TIGR00254">
    <property type="entry name" value="GGDEF"/>
    <property type="match status" value="1"/>
</dbReference>
<dbReference type="InterPro" id="IPR052155">
    <property type="entry name" value="Biofilm_reg_signaling"/>
</dbReference>
<dbReference type="InterPro" id="IPR043128">
    <property type="entry name" value="Rev_trsase/Diguanyl_cyclase"/>
</dbReference>
<dbReference type="PANTHER" id="PTHR44757">
    <property type="entry name" value="DIGUANYLATE CYCLASE DGCP"/>
    <property type="match status" value="1"/>
</dbReference>
<comment type="caution">
    <text evidence="8">The sequence shown here is derived from an EMBL/GenBank/DDBJ whole genome shotgun (WGS) entry which is preliminary data.</text>
</comment>
<reference evidence="8 9" key="1">
    <citation type="submission" date="2017-02" db="EMBL/GenBank/DDBJ databases">
        <title>Chromobacterium haemolyticum H5244.</title>
        <authorList>
            <person name="Gulvik C.A."/>
        </authorList>
    </citation>
    <scope>NUCLEOTIDE SEQUENCE [LARGE SCALE GENOMIC DNA]</scope>
    <source>
        <strain evidence="8 9">H5244</strain>
    </source>
</reference>
<dbReference type="Pfam" id="PF13426">
    <property type="entry name" value="PAS_9"/>
    <property type="match status" value="2"/>
</dbReference>
<feature type="domain" description="PAS" evidence="3">
    <location>
        <begin position="378"/>
        <end position="423"/>
    </location>
</feature>
<dbReference type="PROSITE" id="PS50112">
    <property type="entry name" value="PAS"/>
    <property type="match status" value="1"/>
</dbReference>
<feature type="domain" description="PAC" evidence="4">
    <location>
        <begin position="451"/>
        <end position="503"/>
    </location>
</feature>
<dbReference type="GO" id="GO:0007165">
    <property type="term" value="P:signal transduction"/>
    <property type="evidence" value="ECO:0007669"/>
    <property type="project" value="InterPro"/>
</dbReference>
<dbReference type="CDD" id="cd06225">
    <property type="entry name" value="HAMP"/>
    <property type="match status" value="1"/>
</dbReference>
<gene>
    <name evidence="8" type="ORF">B0T45_01565</name>
</gene>
<dbReference type="CDD" id="cd01949">
    <property type="entry name" value="GGDEF"/>
    <property type="match status" value="1"/>
</dbReference>
<feature type="domain" description="EAL" evidence="5">
    <location>
        <begin position="677"/>
        <end position="931"/>
    </location>
</feature>
<dbReference type="SMART" id="SM00091">
    <property type="entry name" value="PAS"/>
    <property type="match status" value="2"/>
</dbReference>
<dbReference type="PROSITE" id="PS50885">
    <property type="entry name" value="HAMP"/>
    <property type="match status" value="1"/>
</dbReference>
<dbReference type="SMART" id="SM00267">
    <property type="entry name" value="GGDEF"/>
    <property type="match status" value="1"/>
</dbReference>
<dbReference type="GO" id="GO:0071111">
    <property type="term" value="F:cyclic-guanylate-specific phosphodiesterase activity"/>
    <property type="evidence" value="ECO:0007669"/>
    <property type="project" value="UniProtKB-EC"/>
</dbReference>
<dbReference type="SMART" id="SM00086">
    <property type="entry name" value="PAC"/>
    <property type="match status" value="2"/>
</dbReference>
<evidence type="ECO:0000259" key="3">
    <source>
        <dbReference type="PROSITE" id="PS50112"/>
    </source>
</evidence>
<dbReference type="InterPro" id="IPR000700">
    <property type="entry name" value="PAS-assoc_C"/>
</dbReference>
<dbReference type="CDD" id="cd00130">
    <property type="entry name" value="PAS"/>
    <property type="match status" value="2"/>
</dbReference>
<feature type="transmembrane region" description="Helical" evidence="2">
    <location>
        <begin position="156"/>
        <end position="175"/>
    </location>
</feature>
<dbReference type="SUPFAM" id="SSF55785">
    <property type="entry name" value="PYP-like sensor domain (PAS domain)"/>
    <property type="match status" value="2"/>
</dbReference>
<accession>A0A1W0DBI5</accession>
<dbReference type="SMART" id="SM00304">
    <property type="entry name" value="HAMP"/>
    <property type="match status" value="1"/>
</dbReference>
<dbReference type="PROSITE" id="PS50113">
    <property type="entry name" value="PAC"/>
    <property type="match status" value="2"/>
</dbReference>
<dbReference type="InterPro" id="IPR029787">
    <property type="entry name" value="Nucleotide_cyclase"/>
</dbReference>
<dbReference type="CDD" id="cd01948">
    <property type="entry name" value="EAL"/>
    <property type="match status" value="1"/>
</dbReference>
<name>A0A1W0DBI5_9NEIS</name>
<dbReference type="InterPro" id="IPR035965">
    <property type="entry name" value="PAS-like_dom_sf"/>
</dbReference>
<protein>
    <submittedName>
        <fullName evidence="8">Sensor domain-containing diguanylate cyclase</fullName>
    </submittedName>
</protein>
<evidence type="ECO:0000313" key="9">
    <source>
        <dbReference type="Proteomes" id="UP000192721"/>
    </source>
</evidence>
<evidence type="ECO:0000259" key="5">
    <source>
        <dbReference type="PROSITE" id="PS50883"/>
    </source>
</evidence>
<dbReference type="FunFam" id="3.20.20.450:FF:000001">
    <property type="entry name" value="Cyclic di-GMP phosphodiesterase yahA"/>
    <property type="match status" value="1"/>
</dbReference>
<sequence>MAHHADDKSTASTGLSLRAVFLIAVVLGLLIPASIISYLSFNIQRDALTAQLETDQKRLLDIVALGMQEPLWNLSRQAGNPLIASVMEDARVVSIRVTDTQSNQIFLSSVRAERRIGSVSFVEKPVIYRGEEIGQVTLEFDNEHLAIALNNQIKNILMILAAQLVLSILLIMSILHSRFLSPMKALTEQARLLAELKLDQPFEWQRRDEIGHLGKHLEWTRAELKRLLDELRAKTLALEADISRRREVEDALRRSENKYRELFWSNLDGIVISSLDGQVIDANPAFLNLMCYSLDQLKLQNFWTLVGPESEALERFNLDNKVLRFGYCDEFEATYINRFGNPVPVSVKTVAMRDAFGRINAVWRMVRDISEKRAAEERVQLAAKVFENTVEGIMITDADKRIRSVNRAFTEITGYTQHEVLGQKTSVLSSGRHDQPFYEQMWQSIADHGSWQGELWNRRKNGEVFPEWLAINAVRNSLGEITHYVAIFSDLTERKAADERIQFLAHFDVLTSLPNRVHMQDRVELAIHNAGRDNERLALLLLDLDRFKTVNESLGHTAGDTLLQVAADRIKGVLGPGEMLARQGGDEFIVLLPVISDPGEAALAAERIRDAFSASIELHNHVITITPSIGISVYPDDGRDYETLVRNADAAMYHAKSSGRNSYKFYTADLNARAREILAIESQLRFALEREEFVLHYQPQVEMASGRIIGAEALIRWNHPSLGVLGPVRFIEVAEERGFIVQIGNWVIGEATRQLAAWRSQGLPELTLAINLSALQFRQSDLAEQITSALAANGLPGHALDIEVTESVVMEDAMATIQAIDNMKNMGLKLSIDDFGTGYSSLSYLKRFKADKLKIDRSFVRDIPHDADDTAIARAIINMAKNLNMKVVAEGVETIEQWHFLQREGCEYVQGYLIARPLPADEFVKLLAQDSLLPQE</sequence>
<feature type="transmembrane region" description="Helical" evidence="2">
    <location>
        <begin position="20"/>
        <end position="41"/>
    </location>
</feature>
<dbReference type="PROSITE" id="PS50883">
    <property type="entry name" value="EAL"/>
    <property type="match status" value="1"/>
</dbReference>
<dbReference type="GO" id="GO:0016020">
    <property type="term" value="C:membrane"/>
    <property type="evidence" value="ECO:0007669"/>
    <property type="project" value="InterPro"/>
</dbReference>
<dbReference type="EMBL" id="MUKV01000001">
    <property type="protein sequence ID" value="OQS44313.1"/>
    <property type="molecule type" value="Genomic_DNA"/>
</dbReference>